<reference evidence="4" key="1">
    <citation type="submission" date="2023-03" db="EMBL/GenBank/DDBJ databases">
        <title>Massive genome expansion in bonnet fungi (Mycena s.s.) driven by repeated elements and novel gene families across ecological guilds.</title>
        <authorList>
            <consortium name="Lawrence Berkeley National Laboratory"/>
            <person name="Harder C.B."/>
            <person name="Miyauchi S."/>
            <person name="Viragh M."/>
            <person name="Kuo A."/>
            <person name="Thoen E."/>
            <person name="Andreopoulos B."/>
            <person name="Lu D."/>
            <person name="Skrede I."/>
            <person name="Drula E."/>
            <person name="Henrissat B."/>
            <person name="Morin E."/>
            <person name="Kohler A."/>
            <person name="Barry K."/>
            <person name="LaButti K."/>
            <person name="Morin E."/>
            <person name="Salamov A."/>
            <person name="Lipzen A."/>
            <person name="Mereny Z."/>
            <person name="Hegedus B."/>
            <person name="Baldrian P."/>
            <person name="Stursova M."/>
            <person name="Weitz H."/>
            <person name="Taylor A."/>
            <person name="Grigoriev I.V."/>
            <person name="Nagy L.G."/>
            <person name="Martin F."/>
            <person name="Kauserud H."/>
        </authorList>
    </citation>
    <scope>NUCLEOTIDE SEQUENCE</scope>
    <source>
        <strain evidence="4">9144</strain>
    </source>
</reference>
<comment type="caution">
    <text evidence="4">The sequence shown here is derived from an EMBL/GenBank/DDBJ whole genome shotgun (WGS) entry which is preliminary data.</text>
</comment>
<dbReference type="InterPro" id="IPR049203">
    <property type="entry name" value="DUF6818"/>
</dbReference>
<feature type="domain" description="DUF6818" evidence="3">
    <location>
        <begin position="104"/>
        <end position="179"/>
    </location>
</feature>
<dbReference type="PANTHER" id="PTHR34409:SF1">
    <property type="entry name" value="MYB-LIKE DOMAIN-CONTAINING PROTEIN"/>
    <property type="match status" value="1"/>
</dbReference>
<feature type="region of interest" description="Disordered" evidence="2">
    <location>
        <begin position="1"/>
        <end position="93"/>
    </location>
</feature>
<keyword evidence="5" id="KW-1185">Reference proteome</keyword>
<name>A0AAD6UQU6_9AGAR</name>
<evidence type="ECO:0000256" key="1">
    <source>
        <dbReference type="SAM" id="Coils"/>
    </source>
</evidence>
<evidence type="ECO:0000259" key="3">
    <source>
        <dbReference type="Pfam" id="PF20681"/>
    </source>
</evidence>
<feature type="region of interest" description="Disordered" evidence="2">
    <location>
        <begin position="349"/>
        <end position="425"/>
    </location>
</feature>
<evidence type="ECO:0000313" key="4">
    <source>
        <dbReference type="EMBL" id="KAJ7192486.1"/>
    </source>
</evidence>
<evidence type="ECO:0000256" key="2">
    <source>
        <dbReference type="SAM" id="MobiDB-lite"/>
    </source>
</evidence>
<dbReference type="AlphaFoldDB" id="A0AAD6UQU6"/>
<dbReference type="Pfam" id="PF20681">
    <property type="entry name" value="DUF6818"/>
    <property type="match status" value="1"/>
</dbReference>
<dbReference type="Proteomes" id="UP001219525">
    <property type="component" value="Unassembled WGS sequence"/>
</dbReference>
<accession>A0AAD6UQU6</accession>
<evidence type="ECO:0000313" key="5">
    <source>
        <dbReference type="Proteomes" id="UP001219525"/>
    </source>
</evidence>
<organism evidence="4 5">
    <name type="scientific">Mycena pura</name>
    <dbReference type="NCBI Taxonomy" id="153505"/>
    <lineage>
        <taxon>Eukaryota</taxon>
        <taxon>Fungi</taxon>
        <taxon>Dikarya</taxon>
        <taxon>Basidiomycota</taxon>
        <taxon>Agaricomycotina</taxon>
        <taxon>Agaricomycetes</taxon>
        <taxon>Agaricomycetidae</taxon>
        <taxon>Agaricales</taxon>
        <taxon>Marasmiineae</taxon>
        <taxon>Mycenaceae</taxon>
        <taxon>Mycena</taxon>
    </lineage>
</organism>
<gene>
    <name evidence="4" type="ORF">GGX14DRAFT_380035</name>
</gene>
<dbReference type="EMBL" id="JARJCW010000119">
    <property type="protein sequence ID" value="KAJ7192486.1"/>
    <property type="molecule type" value="Genomic_DNA"/>
</dbReference>
<feature type="coiled-coil region" evidence="1">
    <location>
        <begin position="249"/>
        <end position="283"/>
    </location>
</feature>
<feature type="compositionally biased region" description="Polar residues" evidence="2">
    <location>
        <begin position="391"/>
        <end position="401"/>
    </location>
</feature>
<sequence length="425" mass="47109">LDPALRPLPTGDDRDLTNPLTIAHARGLKPAEKVAGRRKKARAASKGKRKAHSVSSSDSEDSESSESEGKAEVTSKGRGRPAGAGNYTKPDVGKLLDLIEKAKPAGAKGWGRVAKRYNKWAAKFRRPQREPKALENKYKTLLRTKKPTGDAECPPEIKRAHQIEQLINDKVGTRGLSDDSLSENNGASDVQIVEPVRTAVTRRAASPPLRSRRTTGADLLTTFNRAFDPITQQAREDARSQRSFETAQLLAATQQLDVLRVENSALKDQINDLKRALDRGEFQLQLARVTGGSLDNERGRPHCRRSYRNDTRDYSGLQRVQGKIRCEKRYPDGGAMTYWVTDASSDASDFDYRPTKIRRTRSPVAKQDISPSTPGHRHTPTPGPSRRRLSDNPTSSSTLNNDRVEVTWTPRRGGDSVTYVVSPQM</sequence>
<dbReference type="PANTHER" id="PTHR34409">
    <property type="entry name" value="SET DOMAIN-CONTAINING PROTEIN"/>
    <property type="match status" value="1"/>
</dbReference>
<protein>
    <recommendedName>
        <fullName evidence="3">DUF6818 domain-containing protein</fullName>
    </recommendedName>
</protein>
<proteinExistence type="predicted"/>
<feature type="compositionally biased region" description="Basic residues" evidence="2">
    <location>
        <begin position="36"/>
        <end position="52"/>
    </location>
</feature>
<feature type="non-terminal residue" evidence="4">
    <location>
        <position position="1"/>
    </location>
</feature>
<keyword evidence="1" id="KW-0175">Coiled coil</keyword>